<sequence length="104" mass="11182">MDLERQMPSGKSSCIGLKRQPQGLTGYCDLTRYDVTVAEAGAATRQFIASIQQGNSGMKATTGVDEMRVNQREARSVEFQNQGASAGGGMEYDWLVTAARDDGS</sequence>
<organism evidence="1 2">
    <name type="scientific">Alloacidobacterium dinghuense</name>
    <dbReference type="NCBI Taxonomy" id="2763107"/>
    <lineage>
        <taxon>Bacteria</taxon>
        <taxon>Pseudomonadati</taxon>
        <taxon>Acidobacteriota</taxon>
        <taxon>Terriglobia</taxon>
        <taxon>Terriglobales</taxon>
        <taxon>Acidobacteriaceae</taxon>
        <taxon>Alloacidobacterium</taxon>
    </lineage>
</organism>
<dbReference type="Proteomes" id="UP000515312">
    <property type="component" value="Chromosome"/>
</dbReference>
<name>A0A7G8BDV7_9BACT</name>
<dbReference type="RefSeq" id="WP_186740794.1">
    <property type="nucleotide sequence ID" value="NZ_CP060394.1"/>
</dbReference>
<proteinExistence type="predicted"/>
<evidence type="ECO:0000313" key="2">
    <source>
        <dbReference type="Proteomes" id="UP000515312"/>
    </source>
</evidence>
<dbReference type="AlphaFoldDB" id="A0A7G8BDV7"/>
<reference evidence="1 2" key="1">
    <citation type="submission" date="2020-08" db="EMBL/GenBank/DDBJ databases">
        <title>Edaphobacter telluris sp. nov. and Acidobacterium dinghuensis sp. nov., two acidobacteria isolated from forest soil.</title>
        <authorList>
            <person name="Fu J."/>
            <person name="Qiu L."/>
        </authorList>
    </citation>
    <scope>NUCLEOTIDE SEQUENCE [LARGE SCALE GENOMIC DNA]</scope>
    <source>
        <strain evidence="1">4Y35</strain>
    </source>
</reference>
<gene>
    <name evidence="1" type="ORF">H7849_16555</name>
</gene>
<dbReference type="EMBL" id="CP060394">
    <property type="protein sequence ID" value="QNI30727.1"/>
    <property type="molecule type" value="Genomic_DNA"/>
</dbReference>
<keyword evidence="2" id="KW-1185">Reference proteome</keyword>
<protein>
    <submittedName>
        <fullName evidence="1">Uncharacterized protein</fullName>
    </submittedName>
</protein>
<accession>A0A7G8BDV7</accession>
<evidence type="ECO:0000313" key="1">
    <source>
        <dbReference type="EMBL" id="QNI30727.1"/>
    </source>
</evidence>
<dbReference type="KEGG" id="adin:H7849_16555"/>